<protein>
    <submittedName>
        <fullName evidence="1">Uncharacterized protein</fullName>
    </submittedName>
</protein>
<keyword evidence="2" id="KW-1185">Reference proteome</keyword>
<organism evidence="1 2">
    <name type="scientific">Microbacterium resistens</name>
    <dbReference type="NCBI Taxonomy" id="156977"/>
    <lineage>
        <taxon>Bacteria</taxon>
        <taxon>Bacillati</taxon>
        <taxon>Actinomycetota</taxon>
        <taxon>Actinomycetes</taxon>
        <taxon>Micrococcales</taxon>
        <taxon>Microbacteriaceae</taxon>
        <taxon>Microbacterium</taxon>
    </lineage>
</organism>
<gene>
    <name evidence="1" type="ORF">K8F61_04155</name>
</gene>
<evidence type="ECO:0000313" key="1">
    <source>
        <dbReference type="EMBL" id="UGS27401.1"/>
    </source>
</evidence>
<sequence>MTRSEGVVFASALSRYVAFGALSLTESIPEELPDDWAALITQGIPSPDTRFPAGHFHSAEELEEELIDAGYTDVVVHGVEGPAGLMLEVARDLPDEVRIAARTIARAASDCPGIRDQSAHLLAIGVVP</sequence>
<reference evidence="1 2" key="1">
    <citation type="submission" date="2023-01" db="EMBL/GenBank/DDBJ databases">
        <title>Characterization of estradiol degrading bacteria Microbacterium sp. MZT7 and reveal degrading genes through genome analysis.</title>
        <authorList>
            <person name="Hao P."/>
            <person name="Gao Y."/>
        </authorList>
    </citation>
    <scope>NUCLEOTIDE SEQUENCE [LARGE SCALE GENOMIC DNA]</scope>
    <source>
        <strain evidence="1 2">MZT7</strain>
    </source>
</reference>
<name>A0ABY3RXG8_9MICO</name>
<dbReference type="EMBL" id="CP082781">
    <property type="protein sequence ID" value="UGS27401.1"/>
    <property type="molecule type" value="Genomic_DNA"/>
</dbReference>
<accession>A0ABY3RXG8</accession>
<evidence type="ECO:0000313" key="2">
    <source>
        <dbReference type="Proteomes" id="UP001199642"/>
    </source>
</evidence>
<proteinExistence type="predicted"/>
<dbReference type="RefSeq" id="WP_231820772.1">
    <property type="nucleotide sequence ID" value="NZ_CP082781.1"/>
</dbReference>
<dbReference type="Proteomes" id="UP001199642">
    <property type="component" value="Chromosome"/>
</dbReference>